<dbReference type="Proteomes" id="UP000529446">
    <property type="component" value="Unassembled WGS sequence"/>
</dbReference>
<dbReference type="PANTHER" id="PTHR24567:SF74">
    <property type="entry name" value="HTH-TYPE TRANSCRIPTIONAL REGULATOR ARCR"/>
    <property type="match status" value="1"/>
</dbReference>
<organism evidence="5 12">
    <name type="scientific">Listeria booriae</name>
    <dbReference type="NCBI Taxonomy" id="1552123"/>
    <lineage>
        <taxon>Bacteria</taxon>
        <taxon>Bacillati</taxon>
        <taxon>Bacillota</taxon>
        <taxon>Bacilli</taxon>
        <taxon>Bacillales</taxon>
        <taxon>Listeriaceae</taxon>
        <taxon>Listeria</taxon>
    </lineage>
</organism>
<reference evidence="10 11" key="1">
    <citation type="submission" date="2020-03" db="EMBL/GenBank/DDBJ databases">
        <title>Soil Listeria distribution.</title>
        <authorList>
            <person name="Liao J."/>
            <person name="Wiedmann M."/>
        </authorList>
    </citation>
    <scope>NUCLEOTIDE SEQUENCE [LARGE SCALE GENOMIC DNA]</scope>
    <source>
        <strain evidence="9 15">FSL L7-0153</strain>
        <strain evidence="8 10">FSL L7-0245</strain>
        <strain evidence="7 11">FSL L7-0360</strain>
        <strain evidence="5 12">FSL L7-0978</strain>
        <strain evidence="6 14">FSL L7-0990</strain>
        <strain evidence="3 13">FSL L7-1387</strain>
        <strain evidence="4 16">FSL L7-1427</strain>
    </source>
</reference>
<dbReference type="EMBL" id="JAARRU010000002">
    <property type="protein sequence ID" value="MBC1565223.1"/>
    <property type="molecule type" value="Genomic_DNA"/>
</dbReference>
<gene>
    <name evidence="3" type="ORF">HB902_06505</name>
    <name evidence="4" type="ORF">HB907_07385</name>
    <name evidence="5" type="ORF">HCA52_15750</name>
    <name evidence="6" type="ORF">HCA55_09625</name>
    <name evidence="7" type="ORF">HCB06_06345</name>
    <name evidence="9" type="ORF">HCB25_12105</name>
    <name evidence="8" type="ORF">HCB26_10190</name>
</gene>
<dbReference type="EMBL" id="JAARVD010000004">
    <property type="protein sequence ID" value="MBC1796989.1"/>
    <property type="molecule type" value="Genomic_DNA"/>
</dbReference>
<dbReference type="Proteomes" id="UP000550367">
    <property type="component" value="Unassembled WGS sequence"/>
</dbReference>
<accession>A0A7X0Y068</accession>
<evidence type="ECO:0000313" key="9">
    <source>
        <dbReference type="EMBL" id="MBC2244815.1"/>
    </source>
</evidence>
<dbReference type="EMBL" id="JAARYH010000004">
    <property type="protein sequence ID" value="MBC2166933.1"/>
    <property type="molecule type" value="Genomic_DNA"/>
</dbReference>
<dbReference type="Proteomes" id="UP000541955">
    <property type="component" value="Unassembled WGS sequence"/>
</dbReference>
<dbReference type="InterPro" id="IPR050397">
    <property type="entry name" value="Env_Response_Regulators"/>
</dbReference>
<dbReference type="Pfam" id="PF00027">
    <property type="entry name" value="cNMP_binding"/>
    <property type="match status" value="1"/>
</dbReference>
<dbReference type="CDD" id="cd00038">
    <property type="entry name" value="CAP_ED"/>
    <property type="match status" value="1"/>
</dbReference>
<dbReference type="PROSITE" id="PS50042">
    <property type="entry name" value="CNMP_BINDING_3"/>
    <property type="match status" value="1"/>
</dbReference>
<evidence type="ECO:0000313" key="5">
    <source>
        <dbReference type="EMBL" id="MBC1794889.1"/>
    </source>
</evidence>
<evidence type="ECO:0000313" key="4">
    <source>
        <dbReference type="EMBL" id="MBC1565223.1"/>
    </source>
</evidence>
<dbReference type="EMBL" id="JAARYY010000006">
    <property type="protein sequence ID" value="MBC2244815.1"/>
    <property type="molecule type" value="Genomic_DNA"/>
</dbReference>
<dbReference type="GO" id="GO:0003700">
    <property type="term" value="F:DNA-binding transcription factor activity"/>
    <property type="evidence" value="ECO:0007669"/>
    <property type="project" value="TreeGrafter"/>
</dbReference>
<evidence type="ECO:0000313" key="11">
    <source>
        <dbReference type="Proteomes" id="UP000529446"/>
    </source>
</evidence>
<evidence type="ECO:0000259" key="2">
    <source>
        <dbReference type="PROSITE" id="PS50042"/>
    </source>
</evidence>
<dbReference type="AlphaFoldDB" id="A0A7X0Y068"/>
<dbReference type="SUPFAM" id="SSF46785">
    <property type="entry name" value="Winged helix' DNA-binding domain"/>
    <property type="match status" value="1"/>
</dbReference>
<dbReference type="Proteomes" id="UP000548082">
    <property type="component" value="Unassembled WGS sequence"/>
</dbReference>
<dbReference type="SUPFAM" id="SSF51206">
    <property type="entry name" value="cAMP-binding domain-like"/>
    <property type="match status" value="1"/>
</dbReference>
<sequence length="225" mass="26503">MSYMELFDKDVMEEEFSSTELLHVLSDKTSFPIDTERKVFRKKDQIVIENEIHDYIYFIQSGICGVWKNEHINSFIGESDIIGFNEILGNEPSFTSVIALTEIVTWRFSKEQVMSKLMYSQEGAFYLYQYMKLINANLLQKQTLQTEETKKQLLLTLTYLGQQYGEENQHHIILPKIFTKKIISNYLGMTRQHMTYLCKDFESNGIFETDTNQFILNKDNITISY</sequence>
<dbReference type="InterPro" id="IPR036388">
    <property type="entry name" value="WH-like_DNA-bd_sf"/>
</dbReference>
<dbReference type="InterPro" id="IPR000595">
    <property type="entry name" value="cNMP-bd_dom"/>
</dbReference>
<evidence type="ECO:0000313" key="7">
    <source>
        <dbReference type="EMBL" id="MBC2116238.1"/>
    </source>
</evidence>
<evidence type="ECO:0000313" key="13">
    <source>
        <dbReference type="Proteomes" id="UP000541955"/>
    </source>
</evidence>
<evidence type="ECO:0000313" key="8">
    <source>
        <dbReference type="EMBL" id="MBC2166933.1"/>
    </source>
</evidence>
<dbReference type="Proteomes" id="UP000586951">
    <property type="component" value="Unassembled WGS sequence"/>
</dbReference>
<protein>
    <submittedName>
        <fullName evidence="5">Crp/Fnr family transcriptional regulator</fullName>
    </submittedName>
</protein>
<dbReference type="Proteomes" id="UP000539064">
    <property type="component" value="Unassembled WGS sequence"/>
</dbReference>
<dbReference type="InterPro" id="IPR036390">
    <property type="entry name" value="WH_DNA-bd_sf"/>
</dbReference>
<evidence type="ECO:0000313" key="6">
    <source>
        <dbReference type="EMBL" id="MBC1796989.1"/>
    </source>
</evidence>
<proteinExistence type="predicted"/>
<dbReference type="EMBL" id="JAARXI010000003">
    <property type="protein sequence ID" value="MBC2116238.1"/>
    <property type="molecule type" value="Genomic_DNA"/>
</dbReference>
<dbReference type="Gene3D" id="2.60.120.10">
    <property type="entry name" value="Jelly Rolls"/>
    <property type="match status" value="1"/>
</dbReference>
<evidence type="ECO:0000313" key="12">
    <source>
        <dbReference type="Proteomes" id="UP000539064"/>
    </source>
</evidence>
<dbReference type="RefSeq" id="WP_185414384.1">
    <property type="nucleotide sequence ID" value="NZ_JAARRT010000007.1"/>
</dbReference>
<evidence type="ECO:0000313" key="15">
    <source>
        <dbReference type="Proteomes" id="UP000550367"/>
    </source>
</evidence>
<dbReference type="InterPro" id="IPR018490">
    <property type="entry name" value="cNMP-bd_dom_sf"/>
</dbReference>
<evidence type="ECO:0000313" key="3">
    <source>
        <dbReference type="EMBL" id="MBC1561716.1"/>
    </source>
</evidence>
<name>A0A7X0Y068_9LIST</name>
<dbReference type="InterPro" id="IPR014710">
    <property type="entry name" value="RmlC-like_jellyroll"/>
</dbReference>
<evidence type="ECO:0000313" key="14">
    <source>
        <dbReference type="Proteomes" id="UP000548082"/>
    </source>
</evidence>
<feature type="domain" description="Cyclic nucleotide-binding" evidence="2">
    <location>
        <begin position="36"/>
        <end position="118"/>
    </location>
</feature>
<dbReference type="GO" id="GO:0005829">
    <property type="term" value="C:cytosol"/>
    <property type="evidence" value="ECO:0007669"/>
    <property type="project" value="TreeGrafter"/>
</dbReference>
<dbReference type="EMBL" id="JAARRW010000002">
    <property type="protein sequence ID" value="MBC1561716.1"/>
    <property type="molecule type" value="Genomic_DNA"/>
</dbReference>
<evidence type="ECO:0000313" key="10">
    <source>
        <dbReference type="Proteomes" id="UP000519573"/>
    </source>
</evidence>
<dbReference type="SMART" id="SM00100">
    <property type="entry name" value="cNMP"/>
    <property type="match status" value="1"/>
</dbReference>
<evidence type="ECO:0000313" key="16">
    <source>
        <dbReference type="Proteomes" id="UP000586951"/>
    </source>
</evidence>
<dbReference type="EMBL" id="JAARVG010000019">
    <property type="protein sequence ID" value="MBC1794889.1"/>
    <property type="molecule type" value="Genomic_DNA"/>
</dbReference>
<dbReference type="Gene3D" id="1.10.10.10">
    <property type="entry name" value="Winged helix-like DNA-binding domain superfamily/Winged helix DNA-binding domain"/>
    <property type="match status" value="1"/>
</dbReference>
<dbReference type="PANTHER" id="PTHR24567">
    <property type="entry name" value="CRP FAMILY TRANSCRIPTIONAL REGULATORY PROTEIN"/>
    <property type="match status" value="1"/>
</dbReference>
<keyword evidence="1" id="KW-0010">Activator</keyword>
<dbReference type="Proteomes" id="UP000519573">
    <property type="component" value="Unassembled WGS sequence"/>
</dbReference>
<evidence type="ECO:0000256" key="1">
    <source>
        <dbReference type="ARBA" id="ARBA00023159"/>
    </source>
</evidence>
<comment type="caution">
    <text evidence="5">The sequence shown here is derived from an EMBL/GenBank/DDBJ whole genome shotgun (WGS) entry which is preliminary data.</text>
</comment>